<dbReference type="EMBL" id="GGEC01037520">
    <property type="protein sequence ID" value="MBX18004.1"/>
    <property type="molecule type" value="Transcribed_RNA"/>
</dbReference>
<accession>A0A2P2LJ54</accession>
<sequence length="21" mass="2435">MTVVYIYLSACCWFTSAFMVV</sequence>
<evidence type="ECO:0000313" key="1">
    <source>
        <dbReference type="EMBL" id="MBX18004.1"/>
    </source>
</evidence>
<organism evidence="1">
    <name type="scientific">Rhizophora mucronata</name>
    <name type="common">Asiatic mangrove</name>
    <dbReference type="NCBI Taxonomy" id="61149"/>
    <lineage>
        <taxon>Eukaryota</taxon>
        <taxon>Viridiplantae</taxon>
        <taxon>Streptophyta</taxon>
        <taxon>Embryophyta</taxon>
        <taxon>Tracheophyta</taxon>
        <taxon>Spermatophyta</taxon>
        <taxon>Magnoliopsida</taxon>
        <taxon>eudicotyledons</taxon>
        <taxon>Gunneridae</taxon>
        <taxon>Pentapetalae</taxon>
        <taxon>rosids</taxon>
        <taxon>fabids</taxon>
        <taxon>Malpighiales</taxon>
        <taxon>Rhizophoraceae</taxon>
        <taxon>Rhizophora</taxon>
    </lineage>
</organism>
<name>A0A2P2LJ54_RHIMU</name>
<protein>
    <submittedName>
        <fullName evidence="1">Phosphoinositide phosphatase SAC8 isoform X1</fullName>
    </submittedName>
</protein>
<dbReference type="AlphaFoldDB" id="A0A2P2LJ54"/>
<proteinExistence type="predicted"/>
<reference evidence="1" key="1">
    <citation type="submission" date="2018-02" db="EMBL/GenBank/DDBJ databases">
        <title>Rhizophora mucronata_Transcriptome.</title>
        <authorList>
            <person name="Meera S.P."/>
            <person name="Sreeshan A."/>
            <person name="Augustine A."/>
        </authorList>
    </citation>
    <scope>NUCLEOTIDE SEQUENCE</scope>
    <source>
        <tissue evidence="1">Leaf</tissue>
    </source>
</reference>